<gene>
    <name evidence="11" type="ORF">ACFFSY_17115</name>
</gene>
<evidence type="ECO:0000256" key="4">
    <source>
        <dbReference type="ARBA" id="ARBA00022679"/>
    </source>
</evidence>
<keyword evidence="12" id="KW-1185">Reference proteome</keyword>
<name>A0ABV5KU86_9BACL</name>
<dbReference type="SUPFAM" id="SSF55874">
    <property type="entry name" value="ATPase domain of HSP90 chaperone/DNA topoisomerase II/histidine kinase"/>
    <property type="match status" value="1"/>
</dbReference>
<evidence type="ECO:0000256" key="2">
    <source>
        <dbReference type="ARBA" id="ARBA00012438"/>
    </source>
</evidence>
<feature type="transmembrane region" description="Helical" evidence="9">
    <location>
        <begin position="247"/>
        <end position="265"/>
    </location>
</feature>
<evidence type="ECO:0000256" key="6">
    <source>
        <dbReference type="ARBA" id="ARBA00022777"/>
    </source>
</evidence>
<keyword evidence="4" id="KW-0808">Transferase</keyword>
<evidence type="ECO:0000256" key="9">
    <source>
        <dbReference type="SAM" id="Phobius"/>
    </source>
</evidence>
<keyword evidence="9" id="KW-1133">Transmembrane helix</keyword>
<protein>
    <recommendedName>
        <fullName evidence="2">histidine kinase</fullName>
        <ecNumber evidence="2">2.7.13.3</ecNumber>
    </recommendedName>
</protein>
<feature type="domain" description="Signal transduction histidine kinase subgroup 3 dimerisation and phosphoacceptor" evidence="10">
    <location>
        <begin position="460"/>
        <end position="524"/>
    </location>
</feature>
<dbReference type="Proteomes" id="UP001589747">
    <property type="component" value="Unassembled WGS sequence"/>
</dbReference>
<feature type="transmembrane region" description="Helical" evidence="9">
    <location>
        <begin position="188"/>
        <end position="209"/>
    </location>
</feature>
<dbReference type="InterPro" id="IPR050482">
    <property type="entry name" value="Sensor_HK_TwoCompSys"/>
</dbReference>
<feature type="transmembrane region" description="Helical" evidence="9">
    <location>
        <begin position="381"/>
        <end position="402"/>
    </location>
</feature>
<feature type="transmembrane region" description="Helical" evidence="9">
    <location>
        <begin position="216"/>
        <end position="235"/>
    </location>
</feature>
<keyword evidence="5" id="KW-0547">Nucleotide-binding</keyword>
<evidence type="ECO:0000313" key="12">
    <source>
        <dbReference type="Proteomes" id="UP001589747"/>
    </source>
</evidence>
<dbReference type="Gene3D" id="1.20.5.1930">
    <property type="match status" value="1"/>
</dbReference>
<dbReference type="EMBL" id="JBHMDO010000028">
    <property type="protein sequence ID" value="MFB9327652.1"/>
    <property type="molecule type" value="Genomic_DNA"/>
</dbReference>
<dbReference type="Gene3D" id="3.30.565.10">
    <property type="entry name" value="Histidine kinase-like ATPase, C-terminal domain"/>
    <property type="match status" value="1"/>
</dbReference>
<evidence type="ECO:0000256" key="7">
    <source>
        <dbReference type="ARBA" id="ARBA00022840"/>
    </source>
</evidence>
<dbReference type="Pfam" id="PF07730">
    <property type="entry name" value="HisKA_3"/>
    <property type="match status" value="1"/>
</dbReference>
<proteinExistence type="predicted"/>
<evidence type="ECO:0000256" key="5">
    <source>
        <dbReference type="ARBA" id="ARBA00022741"/>
    </source>
</evidence>
<dbReference type="RefSeq" id="WP_377496179.1">
    <property type="nucleotide sequence ID" value="NZ_JBHMDO010000028.1"/>
</dbReference>
<evidence type="ECO:0000256" key="8">
    <source>
        <dbReference type="ARBA" id="ARBA00023012"/>
    </source>
</evidence>
<comment type="caution">
    <text evidence="11">The sequence shown here is derived from an EMBL/GenBank/DDBJ whole genome shotgun (WGS) entry which is preliminary data.</text>
</comment>
<keyword evidence="6 11" id="KW-0418">Kinase</keyword>
<comment type="catalytic activity">
    <reaction evidence="1">
        <text>ATP + protein L-histidine = ADP + protein N-phospho-L-histidine.</text>
        <dbReference type="EC" id="2.7.13.3"/>
    </reaction>
</comment>
<evidence type="ECO:0000313" key="11">
    <source>
        <dbReference type="EMBL" id="MFB9327652.1"/>
    </source>
</evidence>
<sequence>MTRTRNRIYTISLASLSLLLFAILCLLMTWNKLGDEYAGTDESHLLHQMGGWQIHVGDLEPSASVLASSEDWAAFRGGDSMLDGYQGYYWLRFRLPEQLRDEPNLYVQGFKHVELYAWSGQIYGYNMDRGISLITKELRWGIADLKPEDYGHYLYTRVYQAGGTPADGFYRVGRTESFLTQMLLNDSFRFMSCIVGLVAGMMAFVLYALNRKDPIYLHFALFTVCAAYGSIIRAASLQLFADIPPLVYIQNAALPAGTGALLGFLGETVAGGWRTWFRRLSAAYYGFTVIVIAAAFTDDGLYHRLVEQLFALTAVPLVLFILLGLVRSGLQENRLETRLVMTGIWLLGIFMAVHDIELNYYSITSRLFEPYPVFAGLFKEAFVQLAVLGFVLCLAAVLFVRYAKTHRQVRRYAIELALKNDQLETINAQRAEELRQRTEELQEAIQVALDTVEEIVALEERNRIADEMHDTVGHTLPATIMQMEVTKKLFHTDRDAAMQRLAAAQDLVRSGLDQVRSSVRLMKDEAPAHDLRDAMIVLMRNTTQATQVDIQYRIDPLPQLPPIFGKVLYYALLEGLTNGMRHGRGTRFNCELTVGEDALTLLLQNNGLPYDNASYGFGLTAMNERVQLAGGSLHVSQSEEWGCELRVQLPLASTRGDL</sequence>
<dbReference type="InterPro" id="IPR036890">
    <property type="entry name" value="HATPase_C_sf"/>
</dbReference>
<dbReference type="PANTHER" id="PTHR24421">
    <property type="entry name" value="NITRATE/NITRITE SENSOR PROTEIN NARX-RELATED"/>
    <property type="match status" value="1"/>
</dbReference>
<feature type="transmembrane region" description="Helical" evidence="9">
    <location>
        <begin position="309"/>
        <end position="327"/>
    </location>
</feature>
<keyword evidence="9" id="KW-0812">Transmembrane</keyword>
<evidence type="ECO:0000259" key="10">
    <source>
        <dbReference type="Pfam" id="PF07730"/>
    </source>
</evidence>
<evidence type="ECO:0000256" key="1">
    <source>
        <dbReference type="ARBA" id="ARBA00000085"/>
    </source>
</evidence>
<keyword evidence="3" id="KW-0597">Phosphoprotein</keyword>
<evidence type="ECO:0000256" key="3">
    <source>
        <dbReference type="ARBA" id="ARBA00022553"/>
    </source>
</evidence>
<organism evidence="11 12">
    <name type="scientific">Paenibacillus aurantiacus</name>
    <dbReference type="NCBI Taxonomy" id="1936118"/>
    <lineage>
        <taxon>Bacteria</taxon>
        <taxon>Bacillati</taxon>
        <taxon>Bacillota</taxon>
        <taxon>Bacilli</taxon>
        <taxon>Bacillales</taxon>
        <taxon>Paenibacillaceae</taxon>
        <taxon>Paenibacillus</taxon>
    </lineage>
</organism>
<feature type="transmembrane region" description="Helical" evidence="9">
    <location>
        <begin position="339"/>
        <end position="361"/>
    </location>
</feature>
<dbReference type="EC" id="2.7.13.3" evidence="2"/>
<feature type="transmembrane region" description="Helical" evidence="9">
    <location>
        <begin position="7"/>
        <end position="30"/>
    </location>
</feature>
<keyword evidence="8" id="KW-0902">Two-component regulatory system</keyword>
<keyword evidence="9" id="KW-0472">Membrane</keyword>
<dbReference type="PANTHER" id="PTHR24421:SF10">
    <property type="entry name" value="NITRATE_NITRITE SENSOR PROTEIN NARQ"/>
    <property type="match status" value="1"/>
</dbReference>
<reference evidence="11 12" key="1">
    <citation type="submission" date="2024-09" db="EMBL/GenBank/DDBJ databases">
        <authorList>
            <person name="Sun Q."/>
            <person name="Mori K."/>
        </authorList>
    </citation>
    <scope>NUCLEOTIDE SEQUENCE [LARGE SCALE GENOMIC DNA]</scope>
    <source>
        <strain evidence="11 12">TISTR 2452</strain>
    </source>
</reference>
<dbReference type="GO" id="GO:0016301">
    <property type="term" value="F:kinase activity"/>
    <property type="evidence" value="ECO:0007669"/>
    <property type="project" value="UniProtKB-KW"/>
</dbReference>
<dbReference type="InterPro" id="IPR011712">
    <property type="entry name" value="Sig_transdc_His_kin_sub3_dim/P"/>
</dbReference>
<accession>A0ABV5KU86</accession>
<keyword evidence="7" id="KW-0067">ATP-binding</keyword>
<dbReference type="CDD" id="cd16917">
    <property type="entry name" value="HATPase_UhpB-NarQ-NarX-like"/>
    <property type="match status" value="1"/>
</dbReference>
<feature type="transmembrane region" description="Helical" evidence="9">
    <location>
        <begin position="277"/>
        <end position="297"/>
    </location>
</feature>